<reference evidence="1" key="1">
    <citation type="journal article" date="2020" name="mSystems">
        <title>Genome- and Community-Level Interaction Insights into Carbon Utilization and Element Cycling Functions of Hydrothermarchaeota in Hydrothermal Sediment.</title>
        <authorList>
            <person name="Zhou Z."/>
            <person name="Liu Y."/>
            <person name="Xu W."/>
            <person name="Pan J."/>
            <person name="Luo Z.H."/>
            <person name="Li M."/>
        </authorList>
    </citation>
    <scope>NUCLEOTIDE SEQUENCE [LARGE SCALE GENOMIC DNA]</scope>
    <source>
        <strain evidence="1">SpSt-488</strain>
    </source>
</reference>
<evidence type="ECO:0000313" key="1">
    <source>
        <dbReference type="EMBL" id="HGK28380.1"/>
    </source>
</evidence>
<accession>A0A7C4GGS2</accession>
<name>A0A7C4GGS2_UNCW3</name>
<protein>
    <submittedName>
        <fullName evidence="1">Uncharacterized protein</fullName>
    </submittedName>
</protein>
<proteinExistence type="predicted"/>
<dbReference type="EMBL" id="DSUT01000112">
    <property type="protein sequence ID" value="HGK28380.1"/>
    <property type="molecule type" value="Genomic_DNA"/>
</dbReference>
<gene>
    <name evidence="1" type="ORF">ENS41_05435</name>
</gene>
<organism evidence="1">
    <name type="scientific">candidate division WOR-3 bacterium</name>
    <dbReference type="NCBI Taxonomy" id="2052148"/>
    <lineage>
        <taxon>Bacteria</taxon>
        <taxon>Bacteria division WOR-3</taxon>
    </lineage>
</organism>
<comment type="caution">
    <text evidence="1">The sequence shown here is derived from an EMBL/GenBank/DDBJ whole genome shotgun (WGS) entry which is preliminary data.</text>
</comment>
<sequence>MPPRHRLDTLRSIEISQTRLSPRIGCGLMLTTIPRFENSDALNNILSNYGYTSIRADKPAQTIFRNSALLKTFYDNCFNNKTPLRQNFRATYGHLDIVLALDAEAKTAWFIADQQNRIALANYYRDALSLSLKSIGILLLGSTVRLTPVGWQNLYDILTDDFLQAHREIERVEVMALMSGIRWRPPCLGIGLTILNVREPADIKTAVDAALRGEAGNDVYT</sequence>
<dbReference type="AlphaFoldDB" id="A0A7C4GGS2"/>